<proteinExistence type="predicted"/>
<reference evidence="1 2" key="1">
    <citation type="submission" date="2015-02" db="EMBL/GenBank/DDBJ databases">
        <authorList>
            <person name="Ju K.-S."/>
            <person name="Doroghazi J.R."/>
            <person name="Metcalf W."/>
        </authorList>
    </citation>
    <scope>NUCLEOTIDE SEQUENCE [LARGE SCALE GENOMIC DNA]</scope>
    <source>
        <strain evidence="1 2">NRRL ISP-5550</strain>
    </source>
</reference>
<evidence type="ECO:0000313" key="2">
    <source>
        <dbReference type="Proteomes" id="UP000033551"/>
    </source>
</evidence>
<sequence>MSIRDGEDLPDPSTVSAGELGRILRDLAGIADELTAPVLTEELRLAQYRRVANLGEWITKAADSLHYALDRQVNPDEFGDDD</sequence>
<dbReference type="AlphaFoldDB" id="A0A0F4J878"/>
<evidence type="ECO:0000313" key="1">
    <source>
        <dbReference type="EMBL" id="KJY29948.1"/>
    </source>
</evidence>
<dbReference type="Proteomes" id="UP000033551">
    <property type="component" value="Unassembled WGS sequence"/>
</dbReference>
<gene>
    <name evidence="1" type="ORF">VR44_21495</name>
</gene>
<accession>A0A0F4J878</accession>
<organism evidence="1 2">
    <name type="scientific">Streptomyces katrae</name>
    <dbReference type="NCBI Taxonomy" id="68223"/>
    <lineage>
        <taxon>Bacteria</taxon>
        <taxon>Bacillati</taxon>
        <taxon>Actinomycetota</taxon>
        <taxon>Actinomycetes</taxon>
        <taxon>Kitasatosporales</taxon>
        <taxon>Streptomycetaceae</taxon>
        <taxon>Streptomyces</taxon>
    </lineage>
</organism>
<dbReference type="EMBL" id="JZWV01000602">
    <property type="protein sequence ID" value="KJY29948.1"/>
    <property type="molecule type" value="Genomic_DNA"/>
</dbReference>
<comment type="caution">
    <text evidence="1">The sequence shown here is derived from an EMBL/GenBank/DDBJ whole genome shotgun (WGS) entry which is preliminary data.</text>
</comment>
<dbReference type="PATRIC" id="fig|68223.7.peg.177"/>
<keyword evidence="2" id="KW-1185">Reference proteome</keyword>
<dbReference type="OrthoDB" id="2096876at201174"/>
<protein>
    <submittedName>
        <fullName evidence="1">Uncharacterized protein</fullName>
    </submittedName>
</protein>
<dbReference type="RefSeq" id="WP_045949192.1">
    <property type="nucleotide sequence ID" value="NZ_JZWV01000602.1"/>
</dbReference>
<name>A0A0F4J878_9ACTN</name>